<dbReference type="Proteomes" id="UP000228934">
    <property type="component" value="Unassembled WGS sequence"/>
</dbReference>
<feature type="region of interest" description="Disordered" evidence="1">
    <location>
        <begin position="56"/>
        <end position="80"/>
    </location>
</feature>
<dbReference type="AlphaFoldDB" id="A0A2G9QK43"/>
<proteinExistence type="predicted"/>
<name>A0A2G9QK43_AQUCT</name>
<sequence>MYLPTHKQTVLYEIIRRTHTRYALYTLHMCETPPAPDLFSSIFPAPSLSAQWGEHMAEKEQVHADSNSNDESPEPQTSRSWRRFKASNMSFVEMVEMVDILKRADYDGKHGPYPNPNVRKAKIMAKVVKSLHRNFGVQRSKDQLRKCWSDLKLSEHDQYGRIKRVLQKREKRLGTCEDTMDPPPLKEKKIPTPQPDDVEEGEVYEVGKIVTTTVMWMLWKKIRISQVLIGEIMVCNREEGINDIEKRLKNIVDVLGRI</sequence>
<accession>A0A2G9QK43</accession>
<gene>
    <name evidence="2" type="ORF">AB205_0020480</name>
</gene>
<keyword evidence="3" id="KW-1185">Reference proteome</keyword>
<feature type="region of interest" description="Disordered" evidence="1">
    <location>
        <begin position="175"/>
        <end position="197"/>
    </location>
</feature>
<reference evidence="3" key="1">
    <citation type="journal article" date="2017" name="Nat. Commun.">
        <title>The North American bullfrog draft genome provides insight into hormonal regulation of long noncoding RNA.</title>
        <authorList>
            <person name="Hammond S.A."/>
            <person name="Warren R.L."/>
            <person name="Vandervalk B.P."/>
            <person name="Kucuk E."/>
            <person name="Khan H."/>
            <person name="Gibb E.A."/>
            <person name="Pandoh P."/>
            <person name="Kirk H."/>
            <person name="Zhao Y."/>
            <person name="Jones M."/>
            <person name="Mungall A.J."/>
            <person name="Coope R."/>
            <person name="Pleasance S."/>
            <person name="Moore R.A."/>
            <person name="Holt R.A."/>
            <person name="Round J.M."/>
            <person name="Ohora S."/>
            <person name="Walle B.V."/>
            <person name="Veldhoen N."/>
            <person name="Helbing C.C."/>
            <person name="Birol I."/>
        </authorList>
    </citation>
    <scope>NUCLEOTIDE SEQUENCE [LARGE SCALE GENOMIC DNA]</scope>
</reference>
<feature type="compositionally biased region" description="Polar residues" evidence="1">
    <location>
        <begin position="64"/>
        <end position="79"/>
    </location>
</feature>
<organism evidence="2 3">
    <name type="scientific">Aquarana catesbeiana</name>
    <name type="common">American bullfrog</name>
    <name type="synonym">Rana catesbeiana</name>
    <dbReference type="NCBI Taxonomy" id="8400"/>
    <lineage>
        <taxon>Eukaryota</taxon>
        <taxon>Metazoa</taxon>
        <taxon>Chordata</taxon>
        <taxon>Craniata</taxon>
        <taxon>Vertebrata</taxon>
        <taxon>Euteleostomi</taxon>
        <taxon>Amphibia</taxon>
        <taxon>Batrachia</taxon>
        <taxon>Anura</taxon>
        <taxon>Neobatrachia</taxon>
        <taxon>Ranoidea</taxon>
        <taxon>Ranidae</taxon>
        <taxon>Aquarana</taxon>
    </lineage>
</organism>
<evidence type="ECO:0000313" key="2">
    <source>
        <dbReference type="EMBL" id="PIO15998.1"/>
    </source>
</evidence>
<protein>
    <submittedName>
        <fullName evidence="2">Uncharacterized protein</fullName>
    </submittedName>
</protein>
<evidence type="ECO:0000313" key="3">
    <source>
        <dbReference type="Proteomes" id="UP000228934"/>
    </source>
</evidence>
<evidence type="ECO:0000256" key="1">
    <source>
        <dbReference type="SAM" id="MobiDB-lite"/>
    </source>
</evidence>
<dbReference type="EMBL" id="KV968848">
    <property type="protein sequence ID" value="PIO15998.1"/>
    <property type="molecule type" value="Genomic_DNA"/>
</dbReference>